<dbReference type="EMBL" id="JBICBT010000258">
    <property type="protein sequence ID" value="KAL3119023.1"/>
    <property type="molecule type" value="Genomic_DNA"/>
</dbReference>
<keyword evidence="3" id="KW-0813">Transport</keyword>
<keyword evidence="4 12" id="KW-0812">Transmembrane</keyword>
<dbReference type="SMART" id="SM00679">
    <property type="entry name" value="CTNS"/>
    <property type="match status" value="2"/>
</dbReference>
<gene>
    <name evidence="13" type="ORF">niasHT_003806</name>
</gene>
<dbReference type="InterPro" id="IPR005282">
    <property type="entry name" value="LC_transporter"/>
</dbReference>
<comment type="subcellular location">
    <subcellularLocation>
        <location evidence="1">Lysosome membrane</location>
        <topology evidence="1">Multi-pass membrane protein</topology>
    </subcellularLocation>
</comment>
<accession>A0ABD2LVA8</accession>
<proteinExistence type="inferred from homology"/>
<evidence type="ECO:0000256" key="4">
    <source>
        <dbReference type="ARBA" id="ARBA00022692"/>
    </source>
</evidence>
<dbReference type="Pfam" id="PF04193">
    <property type="entry name" value="PQ-loop"/>
    <property type="match status" value="2"/>
</dbReference>
<dbReference type="GO" id="GO:0005765">
    <property type="term" value="C:lysosomal membrane"/>
    <property type="evidence" value="ECO:0007669"/>
    <property type="project" value="UniProtKB-SubCell"/>
</dbReference>
<comment type="catalytic activity">
    <reaction evidence="10">
        <text>L-cystine(out) + H(+)(out) = L-cystine(in) + H(+)(in)</text>
        <dbReference type="Rhea" id="RHEA:66172"/>
        <dbReference type="ChEBI" id="CHEBI:15378"/>
        <dbReference type="ChEBI" id="CHEBI:35491"/>
    </reaction>
    <physiologicalReaction direction="left-to-right" evidence="10">
        <dbReference type="Rhea" id="RHEA:66173"/>
    </physiologicalReaction>
</comment>
<keyword evidence="14" id="KW-1185">Reference proteome</keyword>
<dbReference type="GO" id="GO:0015811">
    <property type="term" value="P:L-cystine transport"/>
    <property type="evidence" value="ECO:0007669"/>
    <property type="project" value="UniProtKB-ARBA"/>
</dbReference>
<keyword evidence="9" id="KW-0458">Lysosome</keyword>
<protein>
    <recommendedName>
        <fullName evidence="11">Cystinosin homolog</fullName>
    </recommendedName>
</protein>
<dbReference type="FunFam" id="1.20.1280.290:FF:000018">
    <property type="entry name" value="Cystinosin homolog"/>
    <property type="match status" value="1"/>
</dbReference>
<keyword evidence="8 12" id="KW-0472">Membrane</keyword>
<evidence type="ECO:0000256" key="8">
    <source>
        <dbReference type="ARBA" id="ARBA00023136"/>
    </source>
</evidence>
<dbReference type="AlphaFoldDB" id="A0ABD2LVA8"/>
<keyword evidence="7 12" id="KW-1133">Transmembrane helix</keyword>
<evidence type="ECO:0000256" key="10">
    <source>
        <dbReference type="ARBA" id="ARBA00048473"/>
    </source>
</evidence>
<feature type="transmembrane region" description="Helical" evidence="12">
    <location>
        <begin position="537"/>
        <end position="557"/>
    </location>
</feature>
<evidence type="ECO:0000313" key="14">
    <source>
        <dbReference type="Proteomes" id="UP001620626"/>
    </source>
</evidence>
<dbReference type="PANTHER" id="PTHR13131">
    <property type="entry name" value="CYSTINOSIN"/>
    <property type="match status" value="1"/>
</dbReference>
<keyword evidence="5" id="KW-0677">Repeat</keyword>
<evidence type="ECO:0000256" key="5">
    <source>
        <dbReference type="ARBA" id="ARBA00022737"/>
    </source>
</evidence>
<organism evidence="13 14">
    <name type="scientific">Heterodera trifolii</name>
    <dbReference type="NCBI Taxonomy" id="157864"/>
    <lineage>
        <taxon>Eukaryota</taxon>
        <taxon>Metazoa</taxon>
        <taxon>Ecdysozoa</taxon>
        <taxon>Nematoda</taxon>
        <taxon>Chromadorea</taxon>
        <taxon>Rhabditida</taxon>
        <taxon>Tylenchina</taxon>
        <taxon>Tylenchomorpha</taxon>
        <taxon>Tylenchoidea</taxon>
        <taxon>Heteroderidae</taxon>
        <taxon>Heteroderinae</taxon>
        <taxon>Heterodera</taxon>
    </lineage>
</organism>
<dbReference type="GO" id="GO:0015179">
    <property type="term" value="F:L-amino acid transmembrane transporter activity"/>
    <property type="evidence" value="ECO:0007669"/>
    <property type="project" value="UniProtKB-ARBA"/>
</dbReference>
<evidence type="ECO:0000256" key="12">
    <source>
        <dbReference type="SAM" id="Phobius"/>
    </source>
</evidence>
<feature type="transmembrane region" description="Helical" evidence="12">
    <location>
        <begin position="621"/>
        <end position="642"/>
    </location>
</feature>
<feature type="transmembrane region" description="Helical" evidence="12">
    <location>
        <begin position="654"/>
        <end position="675"/>
    </location>
</feature>
<evidence type="ECO:0000256" key="11">
    <source>
        <dbReference type="ARBA" id="ARBA00074957"/>
    </source>
</evidence>
<feature type="transmembrane region" description="Helical" evidence="12">
    <location>
        <begin position="751"/>
        <end position="772"/>
    </location>
</feature>
<keyword evidence="6" id="KW-0769">Symport</keyword>
<name>A0ABD2LVA8_9BILA</name>
<dbReference type="FunFam" id="1.20.1280.290:FF:000016">
    <property type="entry name" value="Cystinosin homolog"/>
    <property type="match status" value="1"/>
</dbReference>
<dbReference type="Gene3D" id="1.20.1280.290">
    <property type="match status" value="1"/>
</dbReference>
<evidence type="ECO:0000256" key="3">
    <source>
        <dbReference type="ARBA" id="ARBA00022448"/>
    </source>
</evidence>
<comment type="similarity">
    <text evidence="2">Belongs to the cystinosin family.</text>
</comment>
<evidence type="ECO:0000313" key="13">
    <source>
        <dbReference type="EMBL" id="KAL3119023.1"/>
    </source>
</evidence>
<dbReference type="Proteomes" id="UP001620626">
    <property type="component" value="Unassembled WGS sequence"/>
</dbReference>
<feature type="transmembrane region" description="Helical" evidence="12">
    <location>
        <begin position="569"/>
        <end position="590"/>
    </location>
</feature>
<evidence type="ECO:0000256" key="7">
    <source>
        <dbReference type="ARBA" id="ARBA00022989"/>
    </source>
</evidence>
<dbReference type="InterPro" id="IPR006603">
    <property type="entry name" value="PQ-loop_rpt"/>
</dbReference>
<dbReference type="NCBIfam" id="TIGR00951">
    <property type="entry name" value="2A43"/>
    <property type="match status" value="1"/>
</dbReference>
<evidence type="ECO:0000256" key="1">
    <source>
        <dbReference type="ARBA" id="ARBA00004155"/>
    </source>
</evidence>
<evidence type="ECO:0000256" key="6">
    <source>
        <dbReference type="ARBA" id="ARBA00022847"/>
    </source>
</evidence>
<evidence type="ECO:0000256" key="9">
    <source>
        <dbReference type="ARBA" id="ARBA00023228"/>
    </source>
</evidence>
<sequence length="805" mass="89903">MTFLSLGLNPPEFQSLELKSPAFQTLGLKSPSFQTLGLSPPTFNDIPISGTQPTSISISGTQISGIPNTGTQISDSTHQHFNLWDSVLRLSNGTQISGIPISGTQISGLPNTGTKISGIPNSGTQICGILNTGTQHIRAYNAWTQPSSIPITGTKISCIPIMGLSPTAFQSLRLNSSTSIDGTTIQHFNHWDLILRHSNHWDSTHQSIQCLDSTLQHSNHWDLILLHSKHWDSAHQLSMTFQFLGLYPPAFQSLELKSSKHWDSTHQLSMTFQFLGLNPPAFQSLGLKSPAFQSLGLNTSEHTMPGLNPPAFQSPGLNSPAFQSPGLNLSKFHQHFSLFVCLGMLNRLGGLGHFAASLFPFHFTSCRACFTTSVIFPLDHCSFEPADKQQFRVSLSMRWPIVLSIFLMGIYRTESILHDHLKISKDLPVECPKELSVSIGHEVPLVLSSKKRFEYDLNLVLNTSWTVLKLTPERITLKKEKDSQVQVNVTGLSLSSRTYIELQNCSLIFDNGSFADICPFDPLDFFIPVTVVRSKSISVLVILSGWIYFVAWSISFYPQIILNFKRKSVIGLNFDFLLLNVIGFSCYTVYNVLLYFDPNVQRIYIERHGQRSLIPVLINDVVFASHALLACIITGVQCFFYERGNQRISYIGRAWASLLLCFSSVSLALALFRVLNWLDFINYLSYSKMAVTLSKYFPQAILNFKRKSTVGWSIGNVLLDFSGGFMDICQMCLQATNTNDWSAFTGNPVKFGLGLISMLFDILFIIQHYVLYYKKSRQFPRRHGNDSPTASHCCVSHGLPTANCK</sequence>
<reference evidence="13 14" key="1">
    <citation type="submission" date="2024-10" db="EMBL/GenBank/DDBJ databases">
        <authorList>
            <person name="Kim D."/>
        </authorList>
    </citation>
    <scope>NUCLEOTIDE SEQUENCE [LARGE SCALE GENOMIC DNA]</scope>
    <source>
        <strain evidence="13">BH-2024</strain>
    </source>
</reference>
<evidence type="ECO:0000256" key="2">
    <source>
        <dbReference type="ARBA" id="ARBA00006855"/>
    </source>
</evidence>
<dbReference type="GO" id="GO:0015293">
    <property type="term" value="F:symporter activity"/>
    <property type="evidence" value="ECO:0007669"/>
    <property type="project" value="UniProtKB-KW"/>
</dbReference>
<dbReference type="PANTHER" id="PTHR13131:SF5">
    <property type="entry name" value="CYSTINOSIN"/>
    <property type="match status" value="1"/>
</dbReference>
<comment type="caution">
    <text evidence="13">The sequence shown here is derived from an EMBL/GenBank/DDBJ whole genome shotgun (WGS) entry which is preliminary data.</text>
</comment>